<dbReference type="EMBL" id="KI271584">
    <property type="protein sequence ID" value="ERL65929.1"/>
    <property type="molecule type" value="Genomic_DNA"/>
</dbReference>
<evidence type="ECO:0000256" key="2">
    <source>
        <dbReference type="ARBA" id="ARBA00012438"/>
    </source>
</evidence>
<dbReference type="STRING" id="1231336.L248_2005"/>
<dbReference type="Gene3D" id="1.10.287.130">
    <property type="match status" value="1"/>
</dbReference>
<dbReference type="InterPro" id="IPR005467">
    <property type="entry name" value="His_kinase_dom"/>
</dbReference>
<evidence type="ECO:0000256" key="7">
    <source>
        <dbReference type="SAM" id="Phobius"/>
    </source>
</evidence>
<evidence type="ECO:0000256" key="5">
    <source>
        <dbReference type="ARBA" id="ARBA00022777"/>
    </source>
</evidence>
<evidence type="ECO:0000259" key="8">
    <source>
        <dbReference type="PROSITE" id="PS50109"/>
    </source>
</evidence>
<keyword evidence="6" id="KW-0902">Two-component regulatory system</keyword>
<keyword evidence="3" id="KW-0597">Phosphoprotein</keyword>
<dbReference type="InterPro" id="IPR036097">
    <property type="entry name" value="HisK_dim/P_sf"/>
</dbReference>
<dbReference type="EC" id="2.7.13.3" evidence="2"/>
<dbReference type="HOGENOM" id="CLU_000445_89_3_9"/>
<name>U4TNZ3_9LACO</name>
<dbReference type="Pfam" id="PF02518">
    <property type="entry name" value="HATPase_c"/>
    <property type="match status" value="1"/>
</dbReference>
<keyword evidence="4" id="KW-0808">Transferase</keyword>
<evidence type="ECO:0000313" key="10">
    <source>
        <dbReference type="Proteomes" id="UP000030647"/>
    </source>
</evidence>
<dbReference type="PANTHER" id="PTHR43547:SF2">
    <property type="entry name" value="HYBRID SIGNAL TRANSDUCTION HISTIDINE KINASE C"/>
    <property type="match status" value="1"/>
</dbReference>
<evidence type="ECO:0000313" key="9">
    <source>
        <dbReference type="EMBL" id="ERL65929.1"/>
    </source>
</evidence>
<accession>U4TNZ3</accession>
<dbReference type="eggNOG" id="COG2205">
    <property type="taxonomic scope" value="Bacteria"/>
</dbReference>
<evidence type="ECO:0000256" key="3">
    <source>
        <dbReference type="ARBA" id="ARBA00022553"/>
    </source>
</evidence>
<dbReference type="Pfam" id="PF00512">
    <property type="entry name" value="HisKA"/>
    <property type="match status" value="1"/>
</dbReference>
<dbReference type="RefSeq" id="WP_022528872.1">
    <property type="nucleotide sequence ID" value="NZ_KI271584.1"/>
</dbReference>
<keyword evidence="10" id="KW-1185">Reference proteome</keyword>
<keyword evidence="7" id="KW-1133">Transmembrane helix</keyword>
<reference evidence="10" key="1">
    <citation type="journal article" date="2013" name="Genome Announc.">
        <title>Whole-Genome Sequencing of Lactobacillus shenzhenensis Strain LY-73T.</title>
        <authorList>
            <person name="Lin Z."/>
            <person name="Liu Z."/>
            <person name="Yang R."/>
            <person name="Zou Y."/>
            <person name="Wan D."/>
            <person name="Chen J."/>
            <person name="Guo M."/>
            <person name="Zhao J."/>
            <person name="Fang C."/>
            <person name="Yang R."/>
            <person name="Liu F."/>
        </authorList>
    </citation>
    <scope>NUCLEOTIDE SEQUENCE [LARGE SCALE GENOMIC DNA]</scope>
    <source>
        <strain evidence="10">LY-73</strain>
    </source>
</reference>
<proteinExistence type="predicted"/>
<dbReference type="Gene3D" id="3.30.565.10">
    <property type="entry name" value="Histidine kinase-like ATPase, C-terminal domain"/>
    <property type="match status" value="1"/>
</dbReference>
<feature type="domain" description="Histidine kinase" evidence="8">
    <location>
        <begin position="89"/>
        <end position="302"/>
    </location>
</feature>
<protein>
    <recommendedName>
        <fullName evidence="2">histidine kinase</fullName>
        <ecNumber evidence="2">2.7.13.3</ecNumber>
    </recommendedName>
</protein>
<dbReference type="GO" id="GO:0000155">
    <property type="term" value="F:phosphorelay sensor kinase activity"/>
    <property type="evidence" value="ECO:0007669"/>
    <property type="project" value="InterPro"/>
</dbReference>
<comment type="catalytic activity">
    <reaction evidence="1">
        <text>ATP + protein L-histidine = ADP + protein N-phospho-L-histidine.</text>
        <dbReference type="EC" id="2.7.13.3"/>
    </reaction>
</comment>
<dbReference type="CDD" id="cd00075">
    <property type="entry name" value="HATPase"/>
    <property type="match status" value="1"/>
</dbReference>
<dbReference type="SUPFAM" id="SSF55874">
    <property type="entry name" value="ATPase domain of HSP90 chaperone/DNA topoisomerase II/histidine kinase"/>
    <property type="match status" value="1"/>
</dbReference>
<evidence type="ECO:0000256" key="4">
    <source>
        <dbReference type="ARBA" id="ARBA00022679"/>
    </source>
</evidence>
<evidence type="ECO:0000256" key="6">
    <source>
        <dbReference type="ARBA" id="ARBA00023012"/>
    </source>
</evidence>
<dbReference type="OrthoDB" id="9792991at2"/>
<dbReference type="PANTHER" id="PTHR43547">
    <property type="entry name" value="TWO-COMPONENT HISTIDINE KINASE"/>
    <property type="match status" value="1"/>
</dbReference>
<keyword evidence="7" id="KW-0812">Transmembrane</keyword>
<organism evidence="9 10">
    <name type="scientific">Schleiferilactobacillus shenzhenensis LY-73</name>
    <dbReference type="NCBI Taxonomy" id="1231336"/>
    <lineage>
        <taxon>Bacteria</taxon>
        <taxon>Bacillati</taxon>
        <taxon>Bacillota</taxon>
        <taxon>Bacilli</taxon>
        <taxon>Lactobacillales</taxon>
        <taxon>Lactobacillaceae</taxon>
        <taxon>Schleiferilactobacillus</taxon>
    </lineage>
</organism>
<dbReference type="AlphaFoldDB" id="U4TNZ3"/>
<dbReference type="SUPFAM" id="SSF47384">
    <property type="entry name" value="Homodimeric domain of signal transducing histidine kinase"/>
    <property type="match status" value="1"/>
</dbReference>
<feature type="transmembrane region" description="Helical" evidence="7">
    <location>
        <begin position="6"/>
        <end position="25"/>
    </location>
</feature>
<dbReference type="SMART" id="SM00387">
    <property type="entry name" value="HATPase_c"/>
    <property type="match status" value="1"/>
</dbReference>
<keyword evidence="7" id="KW-0472">Membrane</keyword>
<dbReference type="InterPro" id="IPR003594">
    <property type="entry name" value="HATPase_dom"/>
</dbReference>
<dbReference type="InterPro" id="IPR003661">
    <property type="entry name" value="HisK_dim/P_dom"/>
</dbReference>
<gene>
    <name evidence="9" type="ORF">L248_2005</name>
</gene>
<dbReference type="CDD" id="cd00082">
    <property type="entry name" value="HisKA"/>
    <property type="match status" value="1"/>
</dbReference>
<sequence>MTALLTIFLIALVAASLIYLAYLLLALRNLRRQVQVIAASRTNNDVRTTSRNPLIIRLANAINTLLADQRQERADNAAVAKHIDQAINNISHDLRTPLTVASGYVQYLEEEKTLSPTKARQVLTQAEKNLETVNERLESLLEYNRITEHRLTVEATDFDLSALVQNSLLTLYDALEAASFSVTPTITSGVLVHLDQDKTRRIVQNLLGNALTHGTKTLSVALTDQSADQTVTLTVTNGIAHPIANLARLTDRFYTEDLADQTGNSGLGLYITRHLTELLGGTLTLTATAAEFTAVVTLPQHRPAS</sequence>
<dbReference type="InterPro" id="IPR036890">
    <property type="entry name" value="HATPase_C_sf"/>
</dbReference>
<keyword evidence="5" id="KW-0418">Kinase</keyword>
<dbReference type="PROSITE" id="PS50109">
    <property type="entry name" value="HIS_KIN"/>
    <property type="match status" value="1"/>
</dbReference>
<dbReference type="SMART" id="SM00388">
    <property type="entry name" value="HisKA"/>
    <property type="match status" value="1"/>
</dbReference>
<evidence type="ECO:0000256" key="1">
    <source>
        <dbReference type="ARBA" id="ARBA00000085"/>
    </source>
</evidence>
<dbReference type="Proteomes" id="UP000030647">
    <property type="component" value="Unassembled WGS sequence"/>
</dbReference>